<dbReference type="AlphaFoldDB" id="Q96VI5"/>
<organism evidence="1">
    <name type="scientific">Pneumocystis carinii</name>
    <dbReference type="NCBI Taxonomy" id="4754"/>
    <lineage>
        <taxon>Eukaryota</taxon>
        <taxon>Fungi</taxon>
        <taxon>Dikarya</taxon>
        <taxon>Ascomycota</taxon>
        <taxon>Taphrinomycotina</taxon>
        <taxon>Pneumocystomycetes</taxon>
        <taxon>Pneumocystaceae</taxon>
        <taxon>Pneumocystis</taxon>
    </lineage>
</organism>
<name>Q96VI5_PNECA</name>
<dbReference type="EMBL" id="AL592382">
    <property type="protein sequence ID" value="CAC43455.1"/>
    <property type="molecule type" value="Genomic_DNA"/>
</dbReference>
<protein>
    <submittedName>
        <fullName evidence="1">Possible MSG like</fullName>
    </submittedName>
</protein>
<accession>Q96VI5</accession>
<reference evidence="1" key="1">
    <citation type="submission" date="2001-05" db="EMBL/GenBank/DDBJ databases">
        <authorList>
            <person name="Murphy L."/>
            <person name="Quail M."/>
            <person name="Harris D."/>
            <person name="Hall N."/>
            <person name="Wakefield A."/>
            <person name="Smulian A.G."/>
            <person name="Cushion M.T."/>
            <person name="Stringer J.R."/>
            <person name="Keely S.P."/>
            <person name="Barrell B.G."/>
        </authorList>
    </citation>
    <scope>NUCLEOTIDE SEQUENCE</scope>
    <source>
        <strain evidence="1">Pneumocystis carinii f. sp. carinii</strain>
    </source>
</reference>
<proteinExistence type="predicted"/>
<gene>
    <name evidence="1" type="primary">PCCW07G5.6</name>
</gene>
<dbReference type="VEuPathDB" id="FungiDB:T552_03426"/>
<sequence>MKILLYIYIVGLAHIFSKSMGNIGEKSSLNDLKLHDFDISHSYDSTEKIGDIFVGNRFASLLKRAGTFAPVKKYSEDTPKPEIQTLVKKDLKLTDDEAFLLEALLRFLKDKLNPSSCLNILLFICPYVPSYPDISESLRKLLMDRCKDPEGTCKYALEKLDEFCDYIKTKIDNIDASNTNCADYTQKCSYLVICKNGLDISCKKLKEKCMLLQNNTEDKTDDTTKYKTQKGPYNSQVIIDGTTLRVEIASYTHSKVLYGTKCYKDKSHTKCALTNTLISTCTPIMRETYSTDPYSEVDEISPQTECSVTLTLTNKLGETFMKTATYTTITGYIHDKDRDKGYGVQTNKNQKLILFHMILGIITGIWIIV</sequence>
<evidence type="ECO:0000313" key="1">
    <source>
        <dbReference type="EMBL" id="CAC43455.1"/>
    </source>
</evidence>